<dbReference type="GO" id="GO:0016787">
    <property type="term" value="F:hydrolase activity"/>
    <property type="evidence" value="ECO:0007669"/>
    <property type="project" value="UniProtKB-KW"/>
</dbReference>
<sequence length="199" mass="21098">MDIKQIPLAPIGANCYIFTDGTGHAAIVDPGGEPGRVLALVREMDVKVDAIFLTHGHFDHTGGAAELRSALACKVYLHPGDRALLGTQVMPDVGPTADYVDGDHVQVGAIDVEVIHTPGHTPGGVTLKAGNALFTGDTLFKGSMGRTDLPGGSYEVLMRSLRRLGELEGDYKVLSGHEGVSTLNAERKSNYYLLEAMSD</sequence>
<dbReference type="GO" id="GO:0046872">
    <property type="term" value="F:metal ion binding"/>
    <property type="evidence" value="ECO:0007669"/>
    <property type="project" value="UniProtKB-KW"/>
</dbReference>
<dbReference type="PANTHER" id="PTHR46233:SF3">
    <property type="entry name" value="HYDROXYACYLGLUTATHIONE HYDROLASE GLOC"/>
    <property type="match status" value="1"/>
</dbReference>
<gene>
    <name evidence="6" type="ORF">KL86CLO1_13225</name>
</gene>
<evidence type="ECO:0000256" key="3">
    <source>
        <dbReference type="ARBA" id="ARBA00022801"/>
    </source>
</evidence>
<comment type="cofactor">
    <cofactor evidence="1">
        <name>Zn(2+)</name>
        <dbReference type="ChEBI" id="CHEBI:29105"/>
    </cofactor>
</comment>
<evidence type="ECO:0000259" key="5">
    <source>
        <dbReference type="SMART" id="SM00849"/>
    </source>
</evidence>
<name>A0A212KI32_9FIRM</name>
<keyword evidence="4" id="KW-0862">Zinc</keyword>
<evidence type="ECO:0000313" key="6">
    <source>
        <dbReference type="EMBL" id="SBW11291.1"/>
    </source>
</evidence>
<dbReference type="Gene3D" id="3.60.15.10">
    <property type="entry name" value="Ribonuclease Z/Hydroxyacylglutathione hydrolase-like"/>
    <property type="match status" value="1"/>
</dbReference>
<evidence type="ECO:0000256" key="1">
    <source>
        <dbReference type="ARBA" id="ARBA00001947"/>
    </source>
</evidence>
<proteinExistence type="predicted"/>
<dbReference type="InterPro" id="IPR051453">
    <property type="entry name" value="MBL_Glyoxalase_II"/>
</dbReference>
<dbReference type="EMBL" id="FLUN01000001">
    <property type="protein sequence ID" value="SBW11291.1"/>
    <property type="molecule type" value="Genomic_DNA"/>
</dbReference>
<feature type="domain" description="Metallo-beta-lactamase" evidence="5">
    <location>
        <begin position="12"/>
        <end position="177"/>
    </location>
</feature>
<dbReference type="InterPro" id="IPR001279">
    <property type="entry name" value="Metallo-B-lactamas"/>
</dbReference>
<dbReference type="AlphaFoldDB" id="A0A212KI32"/>
<accession>A0A212KI32</accession>
<dbReference type="InterPro" id="IPR036866">
    <property type="entry name" value="RibonucZ/Hydroxyglut_hydro"/>
</dbReference>
<evidence type="ECO:0000256" key="2">
    <source>
        <dbReference type="ARBA" id="ARBA00022723"/>
    </source>
</evidence>
<dbReference type="PANTHER" id="PTHR46233">
    <property type="entry name" value="HYDROXYACYLGLUTATHIONE HYDROLASE GLOC"/>
    <property type="match status" value="1"/>
</dbReference>
<organism evidence="6">
    <name type="scientific">uncultured Eubacteriales bacterium</name>
    <dbReference type="NCBI Taxonomy" id="172733"/>
    <lineage>
        <taxon>Bacteria</taxon>
        <taxon>Bacillati</taxon>
        <taxon>Bacillota</taxon>
        <taxon>Clostridia</taxon>
        <taxon>Eubacteriales</taxon>
        <taxon>environmental samples</taxon>
    </lineage>
</organism>
<reference evidence="6" key="1">
    <citation type="submission" date="2016-04" db="EMBL/GenBank/DDBJ databases">
        <authorList>
            <person name="Evans L.H."/>
            <person name="Alamgir A."/>
            <person name="Owens N."/>
            <person name="Weber N.D."/>
            <person name="Virtaneva K."/>
            <person name="Barbian K."/>
            <person name="Babar A."/>
            <person name="Rosenke K."/>
        </authorList>
    </citation>
    <scope>NUCLEOTIDE SEQUENCE</scope>
    <source>
        <strain evidence="6">86</strain>
    </source>
</reference>
<dbReference type="SMART" id="SM00849">
    <property type="entry name" value="Lactamase_B"/>
    <property type="match status" value="1"/>
</dbReference>
<evidence type="ECO:0000256" key="4">
    <source>
        <dbReference type="ARBA" id="ARBA00022833"/>
    </source>
</evidence>
<dbReference type="CDD" id="cd06262">
    <property type="entry name" value="metallo-hydrolase-like_MBL-fold"/>
    <property type="match status" value="1"/>
</dbReference>
<dbReference type="SUPFAM" id="SSF56281">
    <property type="entry name" value="Metallo-hydrolase/oxidoreductase"/>
    <property type="match status" value="1"/>
</dbReference>
<keyword evidence="3" id="KW-0378">Hydrolase</keyword>
<protein>
    <submittedName>
        <fullName evidence="6">Metallo-beta-lactamase family protein</fullName>
    </submittedName>
</protein>
<dbReference type="Pfam" id="PF00753">
    <property type="entry name" value="Lactamase_B"/>
    <property type="match status" value="1"/>
</dbReference>
<keyword evidence="2" id="KW-0479">Metal-binding</keyword>